<proteinExistence type="inferred from homology"/>
<evidence type="ECO:0000313" key="11">
    <source>
        <dbReference type="Proteomes" id="UP000235836"/>
    </source>
</evidence>
<dbReference type="PANTHER" id="PTHR11601">
    <property type="entry name" value="CYSTEINE DESULFURYLASE FAMILY MEMBER"/>
    <property type="match status" value="1"/>
</dbReference>
<comment type="catalytic activity">
    <reaction evidence="8">
        <text>(sulfur carrier)-H + L-cysteine = (sulfur carrier)-SH + L-alanine</text>
        <dbReference type="Rhea" id="RHEA:43892"/>
        <dbReference type="Rhea" id="RHEA-COMP:14737"/>
        <dbReference type="Rhea" id="RHEA-COMP:14739"/>
        <dbReference type="ChEBI" id="CHEBI:29917"/>
        <dbReference type="ChEBI" id="CHEBI:35235"/>
        <dbReference type="ChEBI" id="CHEBI:57972"/>
        <dbReference type="ChEBI" id="CHEBI:64428"/>
        <dbReference type="EC" id="2.8.1.7"/>
    </reaction>
</comment>
<evidence type="ECO:0000313" key="10">
    <source>
        <dbReference type="EMBL" id="PMC64653.1"/>
    </source>
</evidence>
<dbReference type="PIRSF" id="PIRSF005572">
    <property type="entry name" value="NifS"/>
    <property type="match status" value="1"/>
</dbReference>
<keyword evidence="11" id="KW-1185">Reference proteome</keyword>
<evidence type="ECO:0000256" key="5">
    <source>
        <dbReference type="ARBA" id="ARBA00022898"/>
    </source>
</evidence>
<dbReference type="Proteomes" id="UP000235836">
    <property type="component" value="Unassembled WGS sequence"/>
</dbReference>
<dbReference type="Gene3D" id="1.10.260.50">
    <property type="match status" value="1"/>
</dbReference>
<dbReference type="AlphaFoldDB" id="A0A2N6T5R3"/>
<dbReference type="InterPro" id="IPR015421">
    <property type="entry name" value="PyrdxlP-dep_Trfase_major"/>
</dbReference>
<evidence type="ECO:0000256" key="3">
    <source>
        <dbReference type="ARBA" id="ARBA00022679"/>
    </source>
</evidence>
<dbReference type="EMBL" id="PNHG01000005">
    <property type="protein sequence ID" value="PMC64653.1"/>
    <property type="molecule type" value="Genomic_DNA"/>
</dbReference>
<evidence type="ECO:0000256" key="4">
    <source>
        <dbReference type="ARBA" id="ARBA00022723"/>
    </source>
</evidence>
<dbReference type="InterPro" id="IPR015422">
    <property type="entry name" value="PyrdxlP-dep_Trfase_small"/>
</dbReference>
<keyword evidence="6" id="KW-0408">Iron</keyword>
<dbReference type="InterPro" id="IPR015424">
    <property type="entry name" value="PyrdxlP-dep_Trfase"/>
</dbReference>
<dbReference type="GO" id="GO:0046872">
    <property type="term" value="F:metal ion binding"/>
    <property type="evidence" value="ECO:0007669"/>
    <property type="project" value="UniProtKB-KW"/>
</dbReference>
<dbReference type="RefSeq" id="WP_102723774.1">
    <property type="nucleotide sequence ID" value="NZ_PNHG01000005.1"/>
</dbReference>
<keyword evidence="5" id="KW-0663">Pyridoxal phosphate</keyword>
<evidence type="ECO:0000256" key="1">
    <source>
        <dbReference type="ARBA" id="ARBA00001933"/>
    </source>
</evidence>
<comment type="similarity">
    <text evidence="2">Belongs to the class-V pyridoxal-phosphate-dependent aminotransferase family. NifS/IscS subfamily.</text>
</comment>
<gene>
    <name evidence="10" type="ORF">CJ203_04980</name>
</gene>
<sequence length="378" mass="39162">MVSYFDHAATTPMRQVAVDTWVEHAHFLNPGGQYRSGREANAVLSQARETIAGILGADPVEVIFTGSGTEADNVAIRGFAAEPGARIVSTPIEHPAVRETVTDLEEHGASVDLLPVGLDGLVQLTDALDQPASVVTCMWANNETGAIQPVTEIVSRATAVGSPVHVDAVQVVGHLPVDFNALGTTTLAASAHKFGGPRGVGILLARRSPTPAPVLTGGGQQRGLRPGTVDVAAAAATAAALEEAVDEMGAENKRLSQLRDELIATVTHSVPGSYATVLGADQPTEVLPGHAHLTFPGANGDAMIMLLDSHGIEASTGSACNNGVNQRSHVLEAMGLPDDHADGALRFTLGRTTTQDDIDHLVSVLPDVIEKARSVGSL</sequence>
<organism evidence="10 11">
    <name type="scientific">Corynebacterium tuscaniense</name>
    <dbReference type="NCBI Taxonomy" id="302449"/>
    <lineage>
        <taxon>Bacteria</taxon>
        <taxon>Bacillati</taxon>
        <taxon>Actinomycetota</taxon>
        <taxon>Actinomycetes</taxon>
        <taxon>Mycobacteriales</taxon>
        <taxon>Corynebacteriaceae</taxon>
        <taxon>Corynebacterium</taxon>
    </lineage>
</organism>
<dbReference type="Gene3D" id="3.90.1150.10">
    <property type="entry name" value="Aspartate Aminotransferase, domain 1"/>
    <property type="match status" value="1"/>
</dbReference>
<evidence type="ECO:0000259" key="9">
    <source>
        <dbReference type="Pfam" id="PF00266"/>
    </source>
</evidence>
<dbReference type="InterPro" id="IPR000192">
    <property type="entry name" value="Aminotrans_V_dom"/>
</dbReference>
<dbReference type="PANTHER" id="PTHR11601:SF34">
    <property type="entry name" value="CYSTEINE DESULFURASE"/>
    <property type="match status" value="1"/>
</dbReference>
<keyword evidence="3" id="KW-0808">Transferase</keyword>
<evidence type="ECO:0000256" key="2">
    <source>
        <dbReference type="ARBA" id="ARBA00006490"/>
    </source>
</evidence>
<dbReference type="GO" id="GO:0031071">
    <property type="term" value="F:cysteine desulfurase activity"/>
    <property type="evidence" value="ECO:0007669"/>
    <property type="project" value="UniProtKB-EC"/>
</dbReference>
<evidence type="ECO:0000256" key="7">
    <source>
        <dbReference type="ARBA" id="ARBA00023014"/>
    </source>
</evidence>
<dbReference type="Gene3D" id="3.40.640.10">
    <property type="entry name" value="Type I PLP-dependent aspartate aminotransferase-like (Major domain)"/>
    <property type="match status" value="1"/>
</dbReference>
<keyword evidence="7" id="KW-0411">Iron-sulfur</keyword>
<evidence type="ECO:0000256" key="6">
    <source>
        <dbReference type="ARBA" id="ARBA00023004"/>
    </source>
</evidence>
<reference evidence="10 11" key="1">
    <citation type="submission" date="2017-09" db="EMBL/GenBank/DDBJ databases">
        <title>Bacterial strain isolated from the female urinary microbiota.</title>
        <authorList>
            <person name="Thomas-White K."/>
            <person name="Kumar N."/>
            <person name="Forster S."/>
            <person name="Putonti C."/>
            <person name="Lawley T."/>
            <person name="Wolfe A.J."/>
        </authorList>
    </citation>
    <scope>NUCLEOTIDE SEQUENCE [LARGE SCALE GENOMIC DNA]</scope>
    <source>
        <strain evidence="10 11">UMB0792</strain>
    </source>
</reference>
<dbReference type="GO" id="GO:0051536">
    <property type="term" value="F:iron-sulfur cluster binding"/>
    <property type="evidence" value="ECO:0007669"/>
    <property type="project" value="UniProtKB-KW"/>
</dbReference>
<protein>
    <submittedName>
        <fullName evidence="10">Cysteine desulfurase</fullName>
    </submittedName>
</protein>
<comment type="caution">
    <text evidence="10">The sequence shown here is derived from an EMBL/GenBank/DDBJ whole genome shotgun (WGS) entry which is preliminary data.</text>
</comment>
<feature type="domain" description="Aminotransferase class V" evidence="9">
    <location>
        <begin position="4"/>
        <end position="361"/>
    </location>
</feature>
<comment type="cofactor">
    <cofactor evidence="1">
        <name>pyridoxal 5'-phosphate</name>
        <dbReference type="ChEBI" id="CHEBI:597326"/>
    </cofactor>
</comment>
<dbReference type="SUPFAM" id="SSF53383">
    <property type="entry name" value="PLP-dependent transferases"/>
    <property type="match status" value="1"/>
</dbReference>
<accession>A0A2N6T5R3</accession>
<name>A0A2N6T5R3_9CORY</name>
<keyword evidence="4" id="KW-0479">Metal-binding</keyword>
<dbReference type="InterPro" id="IPR016454">
    <property type="entry name" value="Cysteine_dSase"/>
</dbReference>
<dbReference type="Pfam" id="PF00266">
    <property type="entry name" value="Aminotran_5"/>
    <property type="match status" value="1"/>
</dbReference>
<evidence type="ECO:0000256" key="8">
    <source>
        <dbReference type="ARBA" id="ARBA00050776"/>
    </source>
</evidence>